<sequence>MERVELLAGVVDEDAGGGWTVRVDDSEPGCSLFVSEDGHGSAPEFGWAGTTIHFVRGPATSSDVQIDHVVSLGNTWITGAWSLSQDQRVELAHDPLNLLAVDGPTHQARSDKPAN</sequence>
<dbReference type="EMBL" id="BAAAOA010000005">
    <property type="protein sequence ID" value="GAA1747055.1"/>
    <property type="molecule type" value="Genomic_DNA"/>
</dbReference>
<reference evidence="2 3" key="1">
    <citation type="journal article" date="2019" name="Int. J. Syst. Evol. Microbiol.">
        <title>The Global Catalogue of Microorganisms (GCM) 10K type strain sequencing project: providing services to taxonomists for standard genome sequencing and annotation.</title>
        <authorList>
            <consortium name="The Broad Institute Genomics Platform"/>
            <consortium name="The Broad Institute Genome Sequencing Center for Infectious Disease"/>
            <person name="Wu L."/>
            <person name="Ma J."/>
        </authorList>
    </citation>
    <scope>NUCLEOTIDE SEQUENCE [LARGE SCALE GENOMIC DNA]</scope>
    <source>
        <strain evidence="2 3">JCM 14735</strain>
    </source>
</reference>
<dbReference type="InterPro" id="IPR011089">
    <property type="entry name" value="GmrSD_C"/>
</dbReference>
<gene>
    <name evidence="2" type="ORF">GCM10009767_02180</name>
</gene>
<protein>
    <recommendedName>
        <fullName evidence="1">GmrSD restriction endonucleases C-terminal domain-containing protein</fullName>
    </recommendedName>
</protein>
<evidence type="ECO:0000259" key="1">
    <source>
        <dbReference type="Pfam" id="PF07510"/>
    </source>
</evidence>
<dbReference type="Proteomes" id="UP001501204">
    <property type="component" value="Unassembled WGS sequence"/>
</dbReference>
<proteinExistence type="predicted"/>
<name>A0ABN2K2J1_9MICC</name>
<accession>A0ABN2K2J1</accession>
<comment type="caution">
    <text evidence="2">The sequence shown here is derived from an EMBL/GenBank/DDBJ whole genome shotgun (WGS) entry which is preliminary data.</text>
</comment>
<dbReference type="Pfam" id="PF07510">
    <property type="entry name" value="GmrSD_C"/>
    <property type="match status" value="1"/>
</dbReference>
<evidence type="ECO:0000313" key="3">
    <source>
        <dbReference type="Proteomes" id="UP001501204"/>
    </source>
</evidence>
<keyword evidence="3" id="KW-1185">Reference proteome</keyword>
<organism evidence="2 3">
    <name type="scientific">Kocuria aegyptia</name>
    <dbReference type="NCBI Taxonomy" id="330943"/>
    <lineage>
        <taxon>Bacteria</taxon>
        <taxon>Bacillati</taxon>
        <taxon>Actinomycetota</taxon>
        <taxon>Actinomycetes</taxon>
        <taxon>Micrococcales</taxon>
        <taxon>Micrococcaceae</taxon>
        <taxon>Kocuria</taxon>
    </lineage>
</organism>
<evidence type="ECO:0000313" key="2">
    <source>
        <dbReference type="EMBL" id="GAA1747055.1"/>
    </source>
</evidence>
<feature type="domain" description="GmrSD restriction endonucleases C-terminal" evidence="1">
    <location>
        <begin position="61"/>
        <end position="105"/>
    </location>
</feature>